<name>A0ABD3LNA8_EUCGL</name>
<keyword evidence="3" id="KW-1185">Reference proteome</keyword>
<dbReference type="Proteomes" id="UP001634007">
    <property type="component" value="Unassembled WGS sequence"/>
</dbReference>
<evidence type="ECO:0000256" key="1">
    <source>
        <dbReference type="SAM" id="MobiDB-lite"/>
    </source>
</evidence>
<organism evidence="2 3">
    <name type="scientific">Eucalyptus globulus</name>
    <name type="common">Tasmanian blue gum</name>
    <dbReference type="NCBI Taxonomy" id="34317"/>
    <lineage>
        <taxon>Eukaryota</taxon>
        <taxon>Viridiplantae</taxon>
        <taxon>Streptophyta</taxon>
        <taxon>Embryophyta</taxon>
        <taxon>Tracheophyta</taxon>
        <taxon>Spermatophyta</taxon>
        <taxon>Magnoliopsida</taxon>
        <taxon>eudicotyledons</taxon>
        <taxon>Gunneridae</taxon>
        <taxon>Pentapetalae</taxon>
        <taxon>rosids</taxon>
        <taxon>malvids</taxon>
        <taxon>Myrtales</taxon>
        <taxon>Myrtaceae</taxon>
        <taxon>Myrtoideae</taxon>
        <taxon>Eucalypteae</taxon>
        <taxon>Eucalyptus</taxon>
    </lineage>
</organism>
<dbReference type="EMBL" id="JBJKBG010000002">
    <property type="protein sequence ID" value="KAL3751736.1"/>
    <property type="molecule type" value="Genomic_DNA"/>
</dbReference>
<feature type="compositionally biased region" description="Basic and acidic residues" evidence="1">
    <location>
        <begin position="1"/>
        <end position="10"/>
    </location>
</feature>
<evidence type="ECO:0000313" key="3">
    <source>
        <dbReference type="Proteomes" id="UP001634007"/>
    </source>
</evidence>
<reference evidence="2 3" key="1">
    <citation type="submission" date="2024-11" db="EMBL/GenBank/DDBJ databases">
        <title>Chromosome-level genome assembly of Eucalyptus globulus Labill. provides insights into its genome evolution.</title>
        <authorList>
            <person name="Li X."/>
        </authorList>
    </citation>
    <scope>NUCLEOTIDE SEQUENCE [LARGE SCALE GENOMIC DNA]</scope>
    <source>
        <strain evidence="2">CL2024</strain>
        <tissue evidence="2">Fresh tender leaves</tissue>
    </source>
</reference>
<dbReference type="AlphaFoldDB" id="A0ABD3LNA8"/>
<accession>A0ABD3LNA8</accession>
<protein>
    <submittedName>
        <fullName evidence="2">Uncharacterized protein</fullName>
    </submittedName>
</protein>
<feature type="region of interest" description="Disordered" evidence="1">
    <location>
        <begin position="77"/>
        <end position="149"/>
    </location>
</feature>
<comment type="caution">
    <text evidence="2">The sequence shown here is derived from an EMBL/GenBank/DDBJ whole genome shotgun (WGS) entry which is preliminary data.</text>
</comment>
<gene>
    <name evidence="2" type="ORF">ACJRO7_012553</name>
</gene>
<proteinExistence type="predicted"/>
<evidence type="ECO:0000313" key="2">
    <source>
        <dbReference type="EMBL" id="KAL3751736.1"/>
    </source>
</evidence>
<sequence>MGIVRERKIIDGGSGSNGVGRSSRCRAPVERKLEQYSAASTPGTGVLPQANGRWNRGGGAATAWDLLASRVAGSTGYRQGEWAGGSGAAGEAEAEAPQKRNRGGAGASLALLATDEQAGVNGRRSSAAAGRRWRRTNEQGGLGDAAEAR</sequence>
<feature type="region of interest" description="Disordered" evidence="1">
    <location>
        <begin position="1"/>
        <end position="26"/>
    </location>
</feature>